<dbReference type="Gene3D" id="3.30.750.24">
    <property type="entry name" value="STAS domain"/>
    <property type="match status" value="1"/>
</dbReference>
<accession>A0ABU7J5N0</accession>
<evidence type="ECO:0000313" key="3">
    <source>
        <dbReference type="Proteomes" id="UP001336314"/>
    </source>
</evidence>
<keyword evidence="3" id="KW-1185">Reference proteome</keyword>
<protein>
    <submittedName>
        <fullName evidence="2">STAS domain-containing protein</fullName>
    </submittedName>
</protein>
<dbReference type="PANTHER" id="PTHR35849">
    <property type="entry name" value="BLR2341 PROTEIN"/>
    <property type="match status" value="1"/>
</dbReference>
<name>A0ABU7J5N0_9GAMM</name>
<dbReference type="RefSeq" id="WP_330128917.1">
    <property type="nucleotide sequence ID" value="NZ_JAUHLI010000009.1"/>
</dbReference>
<dbReference type="InterPro" id="IPR002645">
    <property type="entry name" value="STAS_dom"/>
</dbReference>
<dbReference type="InterPro" id="IPR052746">
    <property type="entry name" value="MlaB_ABC_Transporter"/>
</dbReference>
<dbReference type="EMBL" id="JAUHLI010000009">
    <property type="protein sequence ID" value="MEE2001825.1"/>
    <property type="molecule type" value="Genomic_DNA"/>
</dbReference>
<dbReference type="PANTHER" id="PTHR35849:SF1">
    <property type="entry name" value="INTERMEMBRANE PHOSPHOLIPID TRANSPORT SYSTEM BINDING PROTEIN MLAB"/>
    <property type="match status" value="1"/>
</dbReference>
<proteinExistence type="predicted"/>
<dbReference type="InterPro" id="IPR058548">
    <property type="entry name" value="MlaB-like_STAS"/>
</dbReference>
<dbReference type="PROSITE" id="PS50801">
    <property type="entry name" value="STAS"/>
    <property type="match status" value="1"/>
</dbReference>
<dbReference type="InterPro" id="IPR036513">
    <property type="entry name" value="STAS_dom_sf"/>
</dbReference>
<dbReference type="SUPFAM" id="SSF52091">
    <property type="entry name" value="SpoIIaa-like"/>
    <property type="match status" value="1"/>
</dbReference>
<sequence length="98" mass="11111">MLNIEQQQQRLLFSGVLDRNTLLAFWPFRQLNRLSGEVVFDLSQLQTIDTAGLAWLLKQLALARQAGLVVQLQHVPEQMRSLAKVSDVLELLPISDQS</sequence>
<dbReference type="Pfam" id="PF13466">
    <property type="entry name" value="STAS_2"/>
    <property type="match status" value="1"/>
</dbReference>
<reference evidence="2 3" key="1">
    <citation type="submission" date="2023-07" db="EMBL/GenBank/DDBJ databases">
        <title>Alkalimonas sp., MEB108 novel, alkaliphilic bacterium isolated from Lonar Lake, India.</title>
        <authorList>
            <person name="Joshi A."/>
            <person name="Thite S."/>
        </authorList>
    </citation>
    <scope>NUCLEOTIDE SEQUENCE [LARGE SCALE GENOMIC DNA]</scope>
    <source>
        <strain evidence="2 3">MEB108</strain>
    </source>
</reference>
<evidence type="ECO:0000313" key="2">
    <source>
        <dbReference type="EMBL" id="MEE2001825.1"/>
    </source>
</evidence>
<feature type="domain" description="STAS" evidence="1">
    <location>
        <begin position="38"/>
        <end position="98"/>
    </location>
</feature>
<dbReference type="Proteomes" id="UP001336314">
    <property type="component" value="Unassembled WGS sequence"/>
</dbReference>
<evidence type="ECO:0000259" key="1">
    <source>
        <dbReference type="PROSITE" id="PS50801"/>
    </source>
</evidence>
<comment type="caution">
    <text evidence="2">The sequence shown here is derived from an EMBL/GenBank/DDBJ whole genome shotgun (WGS) entry which is preliminary data.</text>
</comment>
<dbReference type="CDD" id="cd07043">
    <property type="entry name" value="STAS_anti-anti-sigma_factors"/>
    <property type="match status" value="1"/>
</dbReference>
<organism evidence="2 3">
    <name type="scientific">Alkalimonas cellulosilytica</name>
    <dbReference type="NCBI Taxonomy" id="3058395"/>
    <lineage>
        <taxon>Bacteria</taxon>
        <taxon>Pseudomonadati</taxon>
        <taxon>Pseudomonadota</taxon>
        <taxon>Gammaproteobacteria</taxon>
        <taxon>Alkalimonas</taxon>
    </lineage>
</organism>
<gene>
    <name evidence="2" type="ORF">QWY20_10215</name>
</gene>